<feature type="chain" id="PRO_5003020605" description="DUF1996 domain-containing protein" evidence="2">
    <location>
        <begin position="30"/>
        <end position="457"/>
    </location>
</feature>
<dbReference type="eggNOG" id="ENOG502Z890">
    <property type="taxonomic scope" value="Bacteria"/>
</dbReference>
<dbReference type="EMBL" id="CP001738">
    <property type="protein sequence ID" value="ACY98595.1"/>
    <property type="molecule type" value="Genomic_DNA"/>
</dbReference>
<protein>
    <recommendedName>
        <fullName evidence="3">DUF1996 domain-containing protein</fullName>
    </recommendedName>
</protein>
<accession>D1A8V7</accession>
<gene>
    <name evidence="4" type="ordered locus">Tcur_3053</name>
</gene>
<dbReference type="Proteomes" id="UP000001918">
    <property type="component" value="Chromosome"/>
</dbReference>
<proteinExistence type="predicted"/>
<keyword evidence="2" id="KW-0732">Signal</keyword>
<dbReference type="RefSeq" id="WP_012853379.1">
    <property type="nucleotide sequence ID" value="NC_013510.1"/>
</dbReference>
<feature type="region of interest" description="Disordered" evidence="1">
    <location>
        <begin position="32"/>
        <end position="207"/>
    </location>
</feature>
<evidence type="ECO:0000259" key="3">
    <source>
        <dbReference type="Pfam" id="PF09362"/>
    </source>
</evidence>
<feature type="compositionally biased region" description="Low complexity" evidence="1">
    <location>
        <begin position="73"/>
        <end position="123"/>
    </location>
</feature>
<name>D1A8V7_THECD</name>
<dbReference type="HOGENOM" id="CLU_598427_0_0_11"/>
<feature type="compositionally biased region" description="Gly residues" evidence="1">
    <location>
        <begin position="124"/>
        <end position="154"/>
    </location>
</feature>
<feature type="compositionally biased region" description="Basic and acidic residues" evidence="1">
    <location>
        <begin position="167"/>
        <end position="176"/>
    </location>
</feature>
<reference evidence="4 5" key="1">
    <citation type="journal article" date="2011" name="Stand. Genomic Sci.">
        <title>Complete genome sequence of Thermomonospora curvata type strain (B9).</title>
        <authorList>
            <person name="Chertkov O."/>
            <person name="Sikorski J."/>
            <person name="Nolan M."/>
            <person name="Lapidus A."/>
            <person name="Lucas S."/>
            <person name="Del Rio T.G."/>
            <person name="Tice H."/>
            <person name="Cheng J.F."/>
            <person name="Goodwin L."/>
            <person name="Pitluck S."/>
            <person name="Liolios K."/>
            <person name="Ivanova N."/>
            <person name="Mavromatis K."/>
            <person name="Mikhailova N."/>
            <person name="Ovchinnikova G."/>
            <person name="Pati A."/>
            <person name="Chen A."/>
            <person name="Palaniappan K."/>
            <person name="Djao O.D."/>
            <person name="Land M."/>
            <person name="Hauser L."/>
            <person name="Chang Y.J."/>
            <person name="Jeffries C.D."/>
            <person name="Brettin T."/>
            <person name="Han C."/>
            <person name="Detter J.C."/>
            <person name="Rohde M."/>
            <person name="Goker M."/>
            <person name="Woyke T."/>
            <person name="Bristow J."/>
            <person name="Eisen J.A."/>
            <person name="Markowitz V."/>
            <person name="Hugenholtz P."/>
            <person name="Klenk H.P."/>
            <person name="Kyrpides N.C."/>
        </authorList>
    </citation>
    <scope>NUCLEOTIDE SEQUENCE [LARGE SCALE GENOMIC DNA]</scope>
    <source>
        <strain evidence="5">ATCC 19995 / DSM 43183 / JCM 3096 / KCTC 9072 / NBRC 15933 / NCIMB 10081 / Henssen B9</strain>
    </source>
</reference>
<dbReference type="AlphaFoldDB" id="D1A8V7"/>
<dbReference type="PANTHER" id="PTHR43662:SF3">
    <property type="entry name" value="DOMAIN PROTEIN, PUTATIVE (AFU_ORTHOLOGUE AFUA_6G11970)-RELATED"/>
    <property type="match status" value="1"/>
</dbReference>
<dbReference type="STRING" id="471852.Tcur_3053"/>
<sequence length="457" mass="48055">MRRTKGTALLVPALALVAVAAQMPAGAMAAATLTRPPAPDPWGDGTQEADLGGHGAHLQRAAGPGDHGRGRGQAPQEEQSPAPEQPGDAGRDAGQGQDPSQQDPGQDQDQGLDQGDGQDDGLGQDQGAGQEGDAGQEQGAGQGGDAGQGQGAGQDQGQDAGAGRPPEGPRAEDFIDIRSVQPNVRRVRPSRGGSTGTFTSRCGRNENGHYNSDNFIVAPGVVNGAHHTHDYVGNLSTDGFSTNESLAAAGTTCARGDRSTYFWPVMRLRSDADRNQNDQSAADGNIGRIVVPSSVSLQFRGNPRSKVTAMPRFLRVITGDAKAATNGTANARAQWTCTGFTDRIVTDKYPLCPRGSRLVRILDFPSCWDGRNTDSADHRTHIVFPDASGACPAGTRAVPQLRITLTYRLPGRAQAFALDSFPEQLHAPITDHADFANVMPDNLMRFAVTCINNGRNC</sequence>
<dbReference type="PANTHER" id="PTHR43662">
    <property type="match status" value="1"/>
</dbReference>
<dbReference type="KEGG" id="tcu:Tcur_3053"/>
<keyword evidence="5" id="KW-1185">Reference proteome</keyword>
<feature type="signal peptide" evidence="2">
    <location>
        <begin position="1"/>
        <end position="29"/>
    </location>
</feature>
<organism evidence="4 5">
    <name type="scientific">Thermomonospora curvata (strain ATCC 19995 / DSM 43183 / JCM 3096 / KCTC 9072 / NBRC 15933 / NCIMB 10081 / Henssen B9)</name>
    <dbReference type="NCBI Taxonomy" id="471852"/>
    <lineage>
        <taxon>Bacteria</taxon>
        <taxon>Bacillati</taxon>
        <taxon>Actinomycetota</taxon>
        <taxon>Actinomycetes</taxon>
        <taxon>Streptosporangiales</taxon>
        <taxon>Thermomonosporaceae</taxon>
        <taxon>Thermomonospora</taxon>
    </lineage>
</organism>
<feature type="compositionally biased region" description="Polar residues" evidence="1">
    <location>
        <begin position="196"/>
        <end position="207"/>
    </location>
</feature>
<evidence type="ECO:0000256" key="2">
    <source>
        <dbReference type="SAM" id="SignalP"/>
    </source>
</evidence>
<dbReference type="Pfam" id="PF09362">
    <property type="entry name" value="DUF1996"/>
    <property type="match status" value="1"/>
</dbReference>
<evidence type="ECO:0000313" key="5">
    <source>
        <dbReference type="Proteomes" id="UP000001918"/>
    </source>
</evidence>
<feature type="domain" description="DUF1996" evidence="3">
    <location>
        <begin position="216"/>
        <end position="413"/>
    </location>
</feature>
<evidence type="ECO:0000256" key="1">
    <source>
        <dbReference type="SAM" id="MobiDB-lite"/>
    </source>
</evidence>
<dbReference type="InterPro" id="IPR018535">
    <property type="entry name" value="DUF1996"/>
</dbReference>
<evidence type="ECO:0000313" key="4">
    <source>
        <dbReference type="EMBL" id="ACY98595.1"/>
    </source>
</evidence>